<protein>
    <submittedName>
        <fullName evidence="2">Uncharacterized protein</fullName>
    </submittedName>
</protein>
<dbReference type="AlphaFoldDB" id="A0A3P6DRH4"/>
<evidence type="ECO:0000256" key="1">
    <source>
        <dbReference type="SAM" id="MobiDB-lite"/>
    </source>
</evidence>
<feature type="region of interest" description="Disordered" evidence="1">
    <location>
        <begin position="46"/>
        <end position="70"/>
    </location>
</feature>
<gene>
    <name evidence="2" type="ORF">BOLC2T11340H</name>
</gene>
<sequence length="165" mass="17528">MSSYETTLPVAPTLTSEAVIVQLRDTTSPSLASVISINAITSITVSDAPTSQPAPSETLGSLSHDDSGVQASEKFVPSLGSWAKPLYFKPPATPPEPSTPRDYDPAIVGNQLAALWPTLNDEILNKQPKVDIDILQQKDNVDSSSAAIHQKNTSQCKALSSNSRL</sequence>
<dbReference type="EMBL" id="LR031874">
    <property type="protein sequence ID" value="VDD26094.1"/>
    <property type="molecule type" value="Genomic_DNA"/>
</dbReference>
<evidence type="ECO:0000313" key="2">
    <source>
        <dbReference type="EMBL" id="VDD26094.1"/>
    </source>
</evidence>
<feature type="region of interest" description="Disordered" evidence="1">
    <location>
        <begin position="145"/>
        <end position="165"/>
    </location>
</feature>
<accession>A0A3P6DRH4</accession>
<feature type="compositionally biased region" description="Polar residues" evidence="1">
    <location>
        <begin position="46"/>
        <end position="61"/>
    </location>
</feature>
<organism evidence="2">
    <name type="scientific">Brassica oleracea</name>
    <name type="common">Wild cabbage</name>
    <dbReference type="NCBI Taxonomy" id="3712"/>
    <lineage>
        <taxon>Eukaryota</taxon>
        <taxon>Viridiplantae</taxon>
        <taxon>Streptophyta</taxon>
        <taxon>Embryophyta</taxon>
        <taxon>Tracheophyta</taxon>
        <taxon>Spermatophyta</taxon>
        <taxon>Magnoliopsida</taxon>
        <taxon>eudicotyledons</taxon>
        <taxon>Gunneridae</taxon>
        <taxon>Pentapetalae</taxon>
        <taxon>rosids</taxon>
        <taxon>malvids</taxon>
        <taxon>Brassicales</taxon>
        <taxon>Brassicaceae</taxon>
        <taxon>Brassiceae</taxon>
        <taxon>Brassica</taxon>
    </lineage>
</organism>
<reference evidence="2" key="1">
    <citation type="submission" date="2018-11" db="EMBL/GenBank/DDBJ databases">
        <authorList>
            <consortium name="Genoscope - CEA"/>
            <person name="William W."/>
        </authorList>
    </citation>
    <scope>NUCLEOTIDE SEQUENCE</scope>
</reference>
<name>A0A3P6DRH4_BRAOL</name>
<proteinExistence type="predicted"/>